<proteinExistence type="predicted"/>
<organism evidence="1 2">
    <name type="scientific">Paraburkholderia dipogonis</name>
    <dbReference type="NCBI Taxonomy" id="1211383"/>
    <lineage>
        <taxon>Bacteria</taxon>
        <taxon>Pseudomonadati</taxon>
        <taxon>Pseudomonadota</taxon>
        <taxon>Betaproteobacteria</taxon>
        <taxon>Burkholderiales</taxon>
        <taxon>Burkholderiaceae</taxon>
        <taxon>Paraburkholderia</taxon>
    </lineage>
</organism>
<protein>
    <submittedName>
        <fullName evidence="1">Uncharacterized protein</fullName>
    </submittedName>
</protein>
<dbReference type="AlphaFoldDB" id="A0A4Y8NAP3"/>
<accession>A0A4Y8NAP3</accession>
<sequence length="228" mass="25783">MNRFRWLHSEWPVSMRVLARRIKAKPFDDRSAHGFVLDRARDDYLEARYIERIEYTDTIVDPFGKELLFPRVEFRQSSFRAMAINPGLELRNPPRSTQALLNRLSEAVDFEVAINQIDVNVMDWATRFQHAAQAVTVVDSMQVNALELEPGVVAKAIIKGDKDTRSACATLTNGHRHTLEKVQLRLAERHEGTVVLTNSGSATLNANDPTEILETALRVSLNQAAGYI</sequence>
<evidence type="ECO:0000313" key="2">
    <source>
        <dbReference type="Proteomes" id="UP000297385"/>
    </source>
</evidence>
<name>A0A4Y8NAP3_9BURK</name>
<comment type="caution">
    <text evidence="1">The sequence shown here is derived from an EMBL/GenBank/DDBJ whole genome shotgun (WGS) entry which is preliminary data.</text>
</comment>
<evidence type="ECO:0000313" key="1">
    <source>
        <dbReference type="EMBL" id="TFE46418.1"/>
    </source>
</evidence>
<reference evidence="1 2" key="1">
    <citation type="submission" date="2019-03" db="EMBL/GenBank/DDBJ databases">
        <title>Complete Genome Sequence of Paraburkholderia dipogonis ICMP 19430T, a Nitrogen-fixing Symbiont of the South African Invasive Legume Dipogon lignosus in New Zealand.</title>
        <authorList>
            <person name="De Meyer S.E."/>
        </authorList>
    </citation>
    <scope>NUCLEOTIDE SEQUENCE [LARGE SCALE GENOMIC DNA]</scope>
    <source>
        <strain evidence="1 2">ICMP 19430</strain>
    </source>
</reference>
<dbReference type="Proteomes" id="UP000297385">
    <property type="component" value="Unassembled WGS sequence"/>
</dbReference>
<gene>
    <name evidence="1" type="ORF">E2553_16110</name>
</gene>
<dbReference type="EMBL" id="SNVI01000001">
    <property type="protein sequence ID" value="TFE46418.1"/>
    <property type="molecule type" value="Genomic_DNA"/>
</dbReference>